<evidence type="ECO:0000313" key="3">
    <source>
        <dbReference type="Proteomes" id="UP001210339"/>
    </source>
</evidence>
<dbReference type="PANTHER" id="PTHR35146:SF1">
    <property type="entry name" value="UPF0178 PROTEIN YAII"/>
    <property type="match status" value="1"/>
</dbReference>
<dbReference type="InterPro" id="IPR003791">
    <property type="entry name" value="UPF0178"/>
</dbReference>
<proteinExistence type="inferred from homology"/>
<gene>
    <name evidence="2" type="ORF">O6R05_07575</name>
</gene>
<dbReference type="RefSeq" id="WP_271191383.1">
    <property type="nucleotide sequence ID" value="NZ_CP115667.1"/>
</dbReference>
<sequence length="148" mass="16253">MDIYLDSDAAPVKETVTRLAQAHGIKLYMVASYLTELHSDYATIIHVDPSKEAADLEIANRIRPGDVALTADLGLSALLLARGAYVLNFRGDAITDANIMSGLAVRHANKKRRRQGIYAHNPARSADDAYKFEQALDELLSMLQGRTL</sequence>
<comment type="similarity">
    <text evidence="1">Belongs to the UPF0178 family.</text>
</comment>
<keyword evidence="3" id="KW-1185">Reference proteome</keyword>
<dbReference type="Pfam" id="PF02639">
    <property type="entry name" value="DUF188"/>
    <property type="match status" value="1"/>
</dbReference>
<protein>
    <submittedName>
        <fullName evidence="2">DUF188 domain-containing protein</fullName>
    </submittedName>
</protein>
<dbReference type="PANTHER" id="PTHR35146">
    <property type="entry name" value="UPF0178 PROTEIN YAII"/>
    <property type="match status" value="1"/>
</dbReference>
<name>A0ABY7QSS9_9FIRM</name>
<dbReference type="Proteomes" id="UP001210339">
    <property type="component" value="Chromosome"/>
</dbReference>
<dbReference type="EMBL" id="CP115667">
    <property type="protein sequence ID" value="WBW49852.1"/>
    <property type="molecule type" value="Genomic_DNA"/>
</dbReference>
<evidence type="ECO:0000256" key="1">
    <source>
        <dbReference type="ARBA" id="ARBA00008522"/>
    </source>
</evidence>
<accession>A0ABY7QSS9</accession>
<organism evidence="2 3">
    <name type="scientific">Peptoniphilus equinus</name>
    <dbReference type="NCBI Taxonomy" id="3016343"/>
    <lineage>
        <taxon>Bacteria</taxon>
        <taxon>Bacillati</taxon>
        <taxon>Bacillota</taxon>
        <taxon>Tissierellia</taxon>
        <taxon>Tissierellales</taxon>
        <taxon>Peptoniphilaceae</taxon>
        <taxon>Peptoniphilus</taxon>
    </lineage>
</organism>
<reference evidence="2 3" key="1">
    <citation type="submission" date="2023-01" db="EMBL/GenBank/DDBJ databases">
        <authorList>
            <person name="Lee S.H."/>
            <person name="Jung H.S."/>
            <person name="Yun J.U."/>
        </authorList>
    </citation>
    <scope>NUCLEOTIDE SEQUENCE [LARGE SCALE GENOMIC DNA]</scope>
    <source>
        <strain evidence="2 3">CBA3646</strain>
    </source>
</reference>
<evidence type="ECO:0000313" key="2">
    <source>
        <dbReference type="EMBL" id="WBW49852.1"/>
    </source>
</evidence>